<name>A0ABY2Z0J3_9BACT</name>
<evidence type="ECO:0000313" key="2">
    <source>
        <dbReference type="EMBL" id="TPR53686.1"/>
    </source>
</evidence>
<comment type="caution">
    <text evidence="2">The sequence shown here is derived from an EMBL/GenBank/DDBJ whole genome shotgun (WGS) entry which is preliminary data.</text>
</comment>
<gene>
    <name evidence="2" type="ORF">FJR74_02165</name>
</gene>
<dbReference type="Proteomes" id="UP000316851">
    <property type="component" value="Unassembled WGS sequence"/>
</dbReference>
<evidence type="ECO:0000313" key="3">
    <source>
        <dbReference type="Proteomes" id="UP000316851"/>
    </source>
</evidence>
<evidence type="ECO:0000256" key="1">
    <source>
        <dbReference type="SAM" id="Phobius"/>
    </source>
</evidence>
<dbReference type="EMBL" id="VHHP01000005">
    <property type="protein sequence ID" value="TPR53686.1"/>
    <property type="molecule type" value="Genomic_DNA"/>
</dbReference>
<protein>
    <submittedName>
        <fullName evidence="2">Uncharacterized protein</fullName>
    </submittedName>
</protein>
<reference evidence="2" key="1">
    <citation type="submission" date="2019-06" db="EMBL/GenBank/DDBJ databases">
        <title>Mycoplasma neophronis type strain whole genome sequence.</title>
        <authorList>
            <person name="Spergser J."/>
        </authorList>
    </citation>
    <scope>NUCLEOTIDE SEQUENCE [LARGE SCALE GENOMIC DNA]</scope>
    <source>
        <strain evidence="2">DSM 24097</strain>
    </source>
</reference>
<proteinExistence type="predicted"/>
<keyword evidence="1" id="KW-0812">Transmembrane</keyword>
<keyword evidence="1" id="KW-0472">Membrane</keyword>
<organism evidence="2 3">
    <name type="scientific">Metamycoplasma neophronis</name>
    <dbReference type="NCBI Taxonomy" id="872983"/>
    <lineage>
        <taxon>Bacteria</taxon>
        <taxon>Bacillati</taxon>
        <taxon>Mycoplasmatota</taxon>
        <taxon>Mycoplasmoidales</taxon>
        <taxon>Metamycoplasmataceae</taxon>
        <taxon>Metamycoplasma</taxon>
    </lineage>
</organism>
<keyword evidence="3" id="KW-1185">Reference proteome</keyword>
<dbReference type="RefSeq" id="WP_140914910.1">
    <property type="nucleotide sequence ID" value="NZ_VHHP01000005.1"/>
</dbReference>
<feature type="transmembrane region" description="Helical" evidence="1">
    <location>
        <begin position="20"/>
        <end position="47"/>
    </location>
</feature>
<sequence>MLDGFKKMNDETKEKIIGGFAFSSIISTILALIPAAFSTIGSAIGLIKSSQASKGEIKVKDFSAKWENDSSNIGYSVGFHYCI</sequence>
<keyword evidence="1" id="KW-1133">Transmembrane helix</keyword>
<accession>A0ABY2Z0J3</accession>